<dbReference type="Proteomes" id="UP000054408">
    <property type="component" value="Unassembled WGS sequence"/>
</dbReference>
<name>A0A0L0DCX7_THETB</name>
<keyword evidence="9 10" id="KW-0275">Fatty acid biosynthesis</keyword>
<evidence type="ECO:0000256" key="4">
    <source>
        <dbReference type="ARBA" id="ARBA00022692"/>
    </source>
</evidence>
<evidence type="ECO:0000313" key="12">
    <source>
        <dbReference type="EMBL" id="KNC50192.1"/>
    </source>
</evidence>
<evidence type="ECO:0000256" key="9">
    <source>
        <dbReference type="ARBA" id="ARBA00023160"/>
    </source>
</evidence>
<dbReference type="EC" id="2.3.1.-" evidence="10"/>
<dbReference type="GO" id="GO:0034625">
    <property type="term" value="P:fatty acid elongation, monounsaturated fatty acid"/>
    <property type="evidence" value="ECO:0007669"/>
    <property type="project" value="TreeGrafter"/>
</dbReference>
<keyword evidence="5 10" id="KW-0276">Fatty acid metabolism</keyword>
<evidence type="ECO:0000256" key="7">
    <source>
        <dbReference type="ARBA" id="ARBA00023098"/>
    </source>
</evidence>
<dbReference type="AlphaFoldDB" id="A0A0L0DCX7"/>
<comment type="catalytic activity">
    <reaction evidence="10">
        <text>an acyl-CoA + malonyl-CoA + H(+) = a 3-oxoacyl-CoA + CO2 + CoA</text>
        <dbReference type="Rhea" id="RHEA:50252"/>
        <dbReference type="ChEBI" id="CHEBI:15378"/>
        <dbReference type="ChEBI" id="CHEBI:16526"/>
        <dbReference type="ChEBI" id="CHEBI:57287"/>
        <dbReference type="ChEBI" id="CHEBI:57384"/>
        <dbReference type="ChEBI" id="CHEBI:58342"/>
        <dbReference type="ChEBI" id="CHEBI:90726"/>
    </reaction>
    <physiologicalReaction direction="left-to-right" evidence="10">
        <dbReference type="Rhea" id="RHEA:50253"/>
    </physiologicalReaction>
</comment>
<comment type="subcellular location">
    <subcellularLocation>
        <location evidence="1">Membrane</location>
        <topology evidence="1">Multi-pass membrane protein</topology>
    </subcellularLocation>
</comment>
<gene>
    <name evidence="12" type="ORF">AMSG_06337</name>
</gene>
<feature type="transmembrane region" description="Helical" evidence="10">
    <location>
        <begin position="170"/>
        <end position="189"/>
    </location>
</feature>
<feature type="transmembrane region" description="Helical" evidence="10">
    <location>
        <begin position="114"/>
        <end position="135"/>
    </location>
</feature>
<evidence type="ECO:0000256" key="6">
    <source>
        <dbReference type="ARBA" id="ARBA00022989"/>
    </source>
</evidence>
<dbReference type="GO" id="GO:0005789">
    <property type="term" value="C:endoplasmic reticulum membrane"/>
    <property type="evidence" value="ECO:0007669"/>
    <property type="project" value="TreeGrafter"/>
</dbReference>
<feature type="transmembrane region" description="Helical" evidence="10">
    <location>
        <begin position="201"/>
        <end position="224"/>
    </location>
</feature>
<dbReference type="GeneID" id="25565518"/>
<proteinExistence type="inferred from homology"/>
<evidence type="ECO:0000313" key="13">
    <source>
        <dbReference type="Proteomes" id="UP000054408"/>
    </source>
</evidence>
<feature type="region of interest" description="Disordered" evidence="11">
    <location>
        <begin position="270"/>
        <end position="294"/>
    </location>
</feature>
<feature type="transmembrane region" description="Helical" evidence="10">
    <location>
        <begin position="36"/>
        <end position="56"/>
    </location>
</feature>
<keyword evidence="2 10" id="KW-0444">Lipid biosynthesis</keyword>
<evidence type="ECO:0000256" key="10">
    <source>
        <dbReference type="RuleBase" id="RU361115"/>
    </source>
</evidence>
<evidence type="ECO:0000256" key="2">
    <source>
        <dbReference type="ARBA" id="ARBA00022516"/>
    </source>
</evidence>
<evidence type="ECO:0000256" key="1">
    <source>
        <dbReference type="ARBA" id="ARBA00004141"/>
    </source>
</evidence>
<dbReference type="OMA" id="PISWVPI"/>
<keyword evidence="3 10" id="KW-0808">Transferase</keyword>
<dbReference type="GO" id="GO:0042761">
    <property type="term" value="P:very long-chain fatty acid biosynthetic process"/>
    <property type="evidence" value="ECO:0007669"/>
    <property type="project" value="TreeGrafter"/>
</dbReference>
<feature type="transmembrane region" description="Helical" evidence="10">
    <location>
        <begin position="142"/>
        <end position="158"/>
    </location>
</feature>
<dbReference type="GO" id="GO:0009922">
    <property type="term" value="F:fatty acid elongase activity"/>
    <property type="evidence" value="ECO:0007669"/>
    <property type="project" value="InterPro"/>
</dbReference>
<keyword evidence="7 10" id="KW-0443">Lipid metabolism</keyword>
<dbReference type="PANTHER" id="PTHR11157">
    <property type="entry name" value="FATTY ACID ACYL TRANSFERASE-RELATED"/>
    <property type="match status" value="1"/>
</dbReference>
<accession>A0A0L0DCX7</accession>
<evidence type="ECO:0000256" key="11">
    <source>
        <dbReference type="SAM" id="MobiDB-lite"/>
    </source>
</evidence>
<dbReference type="RefSeq" id="XP_013757029.1">
    <property type="nucleotide sequence ID" value="XM_013901575.1"/>
</dbReference>
<keyword evidence="13" id="KW-1185">Reference proteome</keyword>
<feature type="transmembrane region" description="Helical" evidence="10">
    <location>
        <begin position="236"/>
        <end position="255"/>
    </location>
</feature>
<dbReference type="EMBL" id="GL349460">
    <property type="protein sequence ID" value="KNC50192.1"/>
    <property type="molecule type" value="Genomic_DNA"/>
</dbReference>
<keyword evidence="6 10" id="KW-1133">Transmembrane helix</keyword>
<feature type="transmembrane region" description="Helical" evidence="10">
    <location>
        <begin position="68"/>
        <end position="94"/>
    </location>
</feature>
<evidence type="ECO:0000256" key="3">
    <source>
        <dbReference type="ARBA" id="ARBA00022679"/>
    </source>
</evidence>
<evidence type="ECO:0000256" key="8">
    <source>
        <dbReference type="ARBA" id="ARBA00023136"/>
    </source>
</evidence>
<keyword evidence="8 10" id="KW-0472">Membrane</keyword>
<dbReference type="GO" id="GO:0019367">
    <property type="term" value="P:fatty acid elongation, saturated fatty acid"/>
    <property type="evidence" value="ECO:0007669"/>
    <property type="project" value="TreeGrafter"/>
</dbReference>
<dbReference type="GO" id="GO:0030148">
    <property type="term" value="P:sphingolipid biosynthetic process"/>
    <property type="evidence" value="ECO:0007669"/>
    <property type="project" value="TreeGrafter"/>
</dbReference>
<dbReference type="PANTHER" id="PTHR11157:SF17">
    <property type="entry name" value="ELONGATION OF VERY LONG CHAIN FATTY ACIDS PROTEIN 6"/>
    <property type="match status" value="1"/>
</dbReference>
<dbReference type="OrthoDB" id="10259681at2759"/>
<organism evidence="12 13">
    <name type="scientific">Thecamonas trahens ATCC 50062</name>
    <dbReference type="NCBI Taxonomy" id="461836"/>
    <lineage>
        <taxon>Eukaryota</taxon>
        <taxon>Apusozoa</taxon>
        <taxon>Apusomonadida</taxon>
        <taxon>Apusomonadidae</taxon>
        <taxon>Thecamonas</taxon>
    </lineage>
</organism>
<dbReference type="STRING" id="461836.A0A0L0DCX7"/>
<dbReference type="GO" id="GO:0034626">
    <property type="term" value="P:fatty acid elongation, polyunsaturated fatty acid"/>
    <property type="evidence" value="ECO:0007669"/>
    <property type="project" value="TreeGrafter"/>
</dbReference>
<sequence>MSIWLVLEQWEAWARSGGSFSWESDAVALLWQYDHIYVAAAIAYIPVVFGLQAYMADRPPLSLKPLLIMWNFVLAIFSIVAAVQLIPILLMLLLRDGFLNSVCETAHYDLPSSWWVYLFGLSKIAEFVDTILLALRKKPIILLHWYHHICTHLFTWLWQVTTYKTNGSGYWFATMNVAVHSFMYTYYGLTAMGHYRTMAKLKLNMVLTLTQLTQMVMGIVVLFAMRSCPSVQPWSFYIGLGMYFSYFLLFAKLFLDKYISPPPKRSLRRASQETQDPIVLAASPTSPIARIKTD</sequence>
<reference evidence="12 13" key="1">
    <citation type="submission" date="2010-05" db="EMBL/GenBank/DDBJ databases">
        <title>The Genome Sequence of Thecamonas trahens ATCC 50062.</title>
        <authorList>
            <consortium name="The Broad Institute Genome Sequencing Platform"/>
            <person name="Russ C."/>
            <person name="Cuomo C."/>
            <person name="Shea T."/>
            <person name="Young S.K."/>
            <person name="Zeng Q."/>
            <person name="Koehrsen M."/>
            <person name="Haas B."/>
            <person name="Borodovsky M."/>
            <person name="Guigo R."/>
            <person name="Alvarado L."/>
            <person name="Berlin A."/>
            <person name="Bochicchio J."/>
            <person name="Borenstein D."/>
            <person name="Chapman S."/>
            <person name="Chen Z."/>
            <person name="Freedman E."/>
            <person name="Gellesch M."/>
            <person name="Goldberg J."/>
            <person name="Griggs A."/>
            <person name="Gujja S."/>
            <person name="Heilman E."/>
            <person name="Heiman D."/>
            <person name="Hepburn T."/>
            <person name="Howarth C."/>
            <person name="Jen D."/>
            <person name="Larson L."/>
            <person name="Mehta T."/>
            <person name="Park D."/>
            <person name="Pearson M."/>
            <person name="Roberts A."/>
            <person name="Saif S."/>
            <person name="Shenoy N."/>
            <person name="Sisk P."/>
            <person name="Stolte C."/>
            <person name="Sykes S."/>
            <person name="Thomson T."/>
            <person name="Walk T."/>
            <person name="White J."/>
            <person name="Yandava C."/>
            <person name="Burger G."/>
            <person name="Gray M.W."/>
            <person name="Holland P.W.H."/>
            <person name="King N."/>
            <person name="Lang F.B.F."/>
            <person name="Roger A.J."/>
            <person name="Ruiz-Trillo I."/>
            <person name="Lander E."/>
            <person name="Nusbaum C."/>
        </authorList>
    </citation>
    <scope>NUCLEOTIDE SEQUENCE [LARGE SCALE GENOMIC DNA]</scope>
    <source>
        <strain evidence="12 13">ATCC 50062</strain>
    </source>
</reference>
<dbReference type="InterPro" id="IPR002076">
    <property type="entry name" value="ELO_fam"/>
</dbReference>
<protein>
    <recommendedName>
        <fullName evidence="10">Elongation of fatty acids protein</fullName>
        <ecNumber evidence="10">2.3.1.-</ecNumber>
    </recommendedName>
</protein>
<dbReference type="Pfam" id="PF01151">
    <property type="entry name" value="ELO"/>
    <property type="match status" value="1"/>
</dbReference>
<dbReference type="eggNOG" id="KOG3072">
    <property type="taxonomic scope" value="Eukaryota"/>
</dbReference>
<comment type="similarity">
    <text evidence="10">Belongs to the ELO family.</text>
</comment>
<evidence type="ECO:0000256" key="5">
    <source>
        <dbReference type="ARBA" id="ARBA00022832"/>
    </source>
</evidence>
<keyword evidence="4 10" id="KW-0812">Transmembrane</keyword>